<gene>
    <name evidence="2" type="ordered locus">Acid_6162</name>
</gene>
<dbReference type="HOGENOM" id="CLU_043935_0_0_0"/>
<dbReference type="OrthoDB" id="112218at2"/>
<dbReference type="PANTHER" id="PTHR46580:SF4">
    <property type="entry name" value="ATP_GTP-BINDING PROTEIN"/>
    <property type="match status" value="1"/>
</dbReference>
<dbReference type="PANTHER" id="PTHR46580">
    <property type="entry name" value="SENSOR KINASE-RELATED"/>
    <property type="match status" value="1"/>
</dbReference>
<proteinExistence type="predicted"/>
<dbReference type="KEGG" id="sus:Acid_6162"/>
<dbReference type="STRING" id="234267.Acid_6162"/>
<accession>Q01TD2</accession>
<sequence precursor="true">MKTARFTLVFLASLLTGMDQNRAVPQFAPAAFYKIAPTHYRIGTFFKVADVNGDGFADVIVVAPGTMAITVWLGDGSGKFKDRVDSELGGVVYSGGNAAAGDFDGDGHLDLAIAMNNSPLHVMKGDGKGGFKFFSQLERVGPIVDCPGPLFAADLNHDGKTDIVANQCGGGIAIFPGKGDGTFSSPRKIEVPEINRSVDQSMVLADFNNDGYIDIAVGTMTGAAVLLADKEGNFAAPLSLATGFPMKIATADLNRDGNADLVVLPVDPKLEPSPMLGSAGNQVSIFLGDGKGAFKALPPFSATLSNFTADGGFPYHLEIADLNGDHVPDLILTKQQYSFKTELPLIRWMVLLGRGDGTFPNPVEFRNPAESRNYPRYSFALADVNGDQKPDVLFLDDRSGQQIGIALNVTKSIAAPSATKPTGSPARKGSH</sequence>
<dbReference type="InterPro" id="IPR028994">
    <property type="entry name" value="Integrin_alpha_N"/>
</dbReference>
<dbReference type="InterPro" id="IPR013517">
    <property type="entry name" value="FG-GAP"/>
</dbReference>
<dbReference type="SUPFAM" id="SSF69318">
    <property type="entry name" value="Integrin alpha N-terminal domain"/>
    <property type="match status" value="2"/>
</dbReference>
<name>Q01TD2_SOLUE</name>
<organism evidence="2">
    <name type="scientific">Solibacter usitatus (strain Ellin6076)</name>
    <dbReference type="NCBI Taxonomy" id="234267"/>
    <lineage>
        <taxon>Bacteria</taxon>
        <taxon>Pseudomonadati</taxon>
        <taxon>Acidobacteriota</taxon>
        <taxon>Terriglobia</taxon>
        <taxon>Bryobacterales</taxon>
        <taxon>Solibacteraceae</taxon>
        <taxon>Candidatus Solibacter</taxon>
    </lineage>
</organism>
<dbReference type="Pfam" id="PF13517">
    <property type="entry name" value="FG-GAP_3"/>
    <property type="match status" value="2"/>
</dbReference>
<dbReference type="Gene3D" id="2.130.10.130">
    <property type="entry name" value="Integrin alpha, N-terminal"/>
    <property type="match status" value="3"/>
</dbReference>
<dbReference type="EMBL" id="CP000473">
    <property type="protein sequence ID" value="ABJ87088.1"/>
    <property type="molecule type" value="Genomic_DNA"/>
</dbReference>
<reference evidence="2" key="1">
    <citation type="submission" date="2006-10" db="EMBL/GenBank/DDBJ databases">
        <title>Complete sequence of Solibacter usitatus Ellin6076.</title>
        <authorList>
            <consortium name="US DOE Joint Genome Institute"/>
            <person name="Copeland A."/>
            <person name="Lucas S."/>
            <person name="Lapidus A."/>
            <person name="Barry K."/>
            <person name="Detter J.C."/>
            <person name="Glavina del Rio T."/>
            <person name="Hammon N."/>
            <person name="Israni S."/>
            <person name="Dalin E."/>
            <person name="Tice H."/>
            <person name="Pitluck S."/>
            <person name="Thompson L.S."/>
            <person name="Brettin T."/>
            <person name="Bruce D."/>
            <person name="Han C."/>
            <person name="Tapia R."/>
            <person name="Gilna P."/>
            <person name="Schmutz J."/>
            <person name="Larimer F."/>
            <person name="Land M."/>
            <person name="Hauser L."/>
            <person name="Kyrpides N."/>
            <person name="Mikhailova N."/>
            <person name="Janssen P.H."/>
            <person name="Kuske C.R."/>
            <person name="Richardson P."/>
        </authorList>
    </citation>
    <scope>NUCLEOTIDE SEQUENCE</scope>
    <source>
        <strain evidence="2">Ellin6076</strain>
    </source>
</reference>
<evidence type="ECO:0000313" key="2">
    <source>
        <dbReference type="EMBL" id="ABJ87088.1"/>
    </source>
</evidence>
<dbReference type="AlphaFoldDB" id="Q01TD2"/>
<protein>
    <submittedName>
        <fullName evidence="2">FG-GAP repeat protein</fullName>
    </submittedName>
</protein>
<dbReference type="InParanoid" id="Q01TD2"/>
<keyword evidence="1" id="KW-0732">Signal</keyword>
<dbReference type="eggNOG" id="COG2931">
    <property type="taxonomic scope" value="Bacteria"/>
</dbReference>
<evidence type="ECO:0000256" key="1">
    <source>
        <dbReference type="ARBA" id="ARBA00022729"/>
    </source>
</evidence>